<feature type="compositionally biased region" description="Polar residues" evidence="1">
    <location>
        <begin position="80"/>
        <end position="91"/>
    </location>
</feature>
<dbReference type="PANTHER" id="PTHR47740:SF1">
    <property type="entry name" value="LCK-INTERACTING TRANSMEMBRANE ADAPTER 1"/>
    <property type="match status" value="1"/>
</dbReference>
<feature type="region of interest" description="Disordered" evidence="1">
    <location>
        <begin position="125"/>
        <end position="161"/>
    </location>
</feature>
<keyword evidence="2 3" id="KW-0812">Transmembrane</keyword>
<comment type="caution">
    <text evidence="3">The sequence shown here is derived from an EMBL/GenBank/DDBJ whole genome shotgun (WGS) entry which is preliminary data.</text>
</comment>
<dbReference type="EMBL" id="JABVXQ010000010">
    <property type="protein sequence ID" value="KAF6088248.1"/>
    <property type="molecule type" value="Genomic_DNA"/>
</dbReference>
<evidence type="ECO:0000313" key="4">
    <source>
        <dbReference type="Proteomes" id="UP000664940"/>
    </source>
</evidence>
<dbReference type="InterPro" id="IPR026072">
    <property type="entry name" value="Lime1"/>
</dbReference>
<dbReference type="Pfam" id="PF15332">
    <property type="entry name" value="LIME1"/>
    <property type="match status" value="1"/>
</dbReference>
<keyword evidence="2" id="KW-0472">Membrane</keyword>
<name>A0A833Z177_9CHIR</name>
<evidence type="ECO:0000313" key="3">
    <source>
        <dbReference type="EMBL" id="KAF6088248.1"/>
    </source>
</evidence>
<feature type="compositionally biased region" description="Low complexity" evidence="1">
    <location>
        <begin position="65"/>
        <end position="79"/>
    </location>
</feature>
<dbReference type="Proteomes" id="UP000664940">
    <property type="component" value="Unassembled WGS sequence"/>
</dbReference>
<evidence type="ECO:0000256" key="2">
    <source>
        <dbReference type="SAM" id="Phobius"/>
    </source>
</evidence>
<dbReference type="GO" id="GO:0019815">
    <property type="term" value="C:B cell receptor complex"/>
    <property type="evidence" value="ECO:0007669"/>
    <property type="project" value="TreeGrafter"/>
</dbReference>
<reference evidence="3 4" key="1">
    <citation type="journal article" date="2020" name="Nature">
        <title>Six reference-quality genomes reveal evolution of bat adaptations.</title>
        <authorList>
            <person name="Jebb D."/>
            <person name="Huang Z."/>
            <person name="Pippel M."/>
            <person name="Hughes G.M."/>
            <person name="Lavrichenko K."/>
            <person name="Devanna P."/>
            <person name="Winkler S."/>
            <person name="Jermiin L.S."/>
            <person name="Skirmuntt E.C."/>
            <person name="Katzourakis A."/>
            <person name="Burkitt-Gray L."/>
            <person name="Ray D.A."/>
            <person name="Sullivan K.A.M."/>
            <person name="Roscito J.G."/>
            <person name="Kirilenko B.M."/>
            <person name="Davalos L.M."/>
            <person name="Corthals A.P."/>
            <person name="Power M.L."/>
            <person name="Jones G."/>
            <person name="Ransome R.D."/>
            <person name="Dechmann D.K.N."/>
            <person name="Locatelli A.G."/>
            <person name="Puechmaille S.J."/>
            <person name="Fedrigo O."/>
            <person name="Jarvis E.D."/>
            <person name="Hiller M."/>
            <person name="Vernes S.C."/>
            <person name="Myers E.W."/>
            <person name="Teeling E.C."/>
        </authorList>
    </citation>
    <scope>NUCLEOTIDE SEQUENCE [LARGE SCALE GENOMIC DNA]</scope>
    <source>
        <strain evidence="3">Bat1K_MPI-CBG_1</strain>
    </source>
</reference>
<organism evidence="3 4">
    <name type="scientific">Phyllostomus discolor</name>
    <name type="common">pale spear-nosed bat</name>
    <dbReference type="NCBI Taxonomy" id="89673"/>
    <lineage>
        <taxon>Eukaryota</taxon>
        <taxon>Metazoa</taxon>
        <taxon>Chordata</taxon>
        <taxon>Craniata</taxon>
        <taxon>Vertebrata</taxon>
        <taxon>Euteleostomi</taxon>
        <taxon>Mammalia</taxon>
        <taxon>Eutheria</taxon>
        <taxon>Laurasiatheria</taxon>
        <taxon>Chiroptera</taxon>
        <taxon>Yangochiroptera</taxon>
        <taxon>Phyllostomidae</taxon>
        <taxon>Phyllostominae</taxon>
        <taxon>Phyllostomus</taxon>
    </lineage>
</organism>
<dbReference type="GO" id="GO:0050853">
    <property type="term" value="P:B cell receptor signaling pathway"/>
    <property type="evidence" value="ECO:0007669"/>
    <property type="project" value="InterPro"/>
</dbReference>
<gene>
    <name evidence="3" type="ORF">HJG60_007648</name>
</gene>
<sequence>MGPLVSSVPPALWVPGCLALLLWLWVLCAACHSHPLAPRKRVQRQPAGLQGSVMPTATQVRHQAARSAPGPTPSSPAASQHGSLGPTMSGSVQRHRQAAGCLLTPGTAPDRACYHRCPALRGSGGHLLQRGAGGHPQGQPGGQPRGVGRGTADQQLGQTWA</sequence>
<dbReference type="PANTHER" id="PTHR47740">
    <property type="entry name" value="LCK-INTERACTING TRANSMEMBRANE ADAPTER 1, LIME1"/>
    <property type="match status" value="1"/>
</dbReference>
<protein>
    <submittedName>
        <fullName evidence="3">Lck interacting transmembrane adaptor 1</fullName>
    </submittedName>
</protein>
<feature type="compositionally biased region" description="Gly residues" evidence="1">
    <location>
        <begin position="131"/>
        <end position="149"/>
    </location>
</feature>
<feature type="compositionally biased region" description="Polar residues" evidence="1">
    <location>
        <begin position="152"/>
        <end position="161"/>
    </location>
</feature>
<evidence type="ECO:0000256" key="1">
    <source>
        <dbReference type="SAM" id="MobiDB-lite"/>
    </source>
</evidence>
<feature type="transmembrane region" description="Helical" evidence="2">
    <location>
        <begin position="12"/>
        <end position="31"/>
    </location>
</feature>
<accession>A0A833Z177</accession>
<dbReference type="AlphaFoldDB" id="A0A833Z177"/>
<keyword evidence="2" id="KW-1133">Transmembrane helix</keyword>
<dbReference type="GO" id="GO:0019901">
    <property type="term" value="F:protein kinase binding"/>
    <property type="evidence" value="ECO:0007669"/>
    <property type="project" value="TreeGrafter"/>
</dbReference>
<proteinExistence type="predicted"/>
<dbReference type="GO" id="GO:0050852">
    <property type="term" value="P:T cell receptor signaling pathway"/>
    <property type="evidence" value="ECO:0007669"/>
    <property type="project" value="InterPro"/>
</dbReference>
<feature type="region of interest" description="Disordered" evidence="1">
    <location>
        <begin position="59"/>
        <end position="91"/>
    </location>
</feature>